<accession>A0A4P7VNN4</accession>
<reference evidence="1 2" key="1">
    <citation type="submission" date="2019-02" db="EMBL/GenBank/DDBJ databases">
        <title>Isolation and identification of novel species under the genus Muribaculum.</title>
        <authorList>
            <person name="Miyake S."/>
            <person name="Ding Y."/>
            <person name="Low A."/>
            <person name="Soh M."/>
            <person name="Seedorf H."/>
        </authorList>
    </citation>
    <scope>NUCLEOTIDE SEQUENCE [LARGE SCALE GENOMIC DNA]</scope>
    <source>
        <strain evidence="1 2">TLL-A4</strain>
    </source>
</reference>
<protein>
    <submittedName>
        <fullName evidence="1">DUF1896 family protein</fullName>
    </submittedName>
</protein>
<dbReference type="SUPFAM" id="SSF140753">
    <property type="entry name" value="PG0816-like"/>
    <property type="match status" value="1"/>
</dbReference>
<dbReference type="AlphaFoldDB" id="A0A4P7VNN4"/>
<dbReference type="Gene3D" id="1.10.8.340">
    <property type="entry name" value="PG0816-like"/>
    <property type="match status" value="1"/>
</dbReference>
<keyword evidence="2" id="KW-1185">Reference proteome</keyword>
<gene>
    <name evidence="1" type="ORF">E7746_06585</name>
</gene>
<proteinExistence type="predicted"/>
<evidence type="ECO:0000313" key="1">
    <source>
        <dbReference type="EMBL" id="QCD35581.1"/>
    </source>
</evidence>
<dbReference type="KEGG" id="mgod:E7746_06585"/>
<dbReference type="OrthoDB" id="1079392at2"/>
<organism evidence="1 2">
    <name type="scientific">Muribaculum gordoncarteri</name>
    <dbReference type="NCBI Taxonomy" id="2530390"/>
    <lineage>
        <taxon>Bacteria</taxon>
        <taxon>Pseudomonadati</taxon>
        <taxon>Bacteroidota</taxon>
        <taxon>Bacteroidia</taxon>
        <taxon>Bacteroidales</taxon>
        <taxon>Muribaculaceae</taxon>
        <taxon>Muribaculum</taxon>
    </lineage>
</organism>
<dbReference type="InterPro" id="IPR036297">
    <property type="entry name" value="PG0816-like_sf"/>
</dbReference>
<name>A0A4P7VNN4_9BACT</name>
<dbReference type="Pfam" id="PF08989">
    <property type="entry name" value="DUF1896"/>
    <property type="match status" value="1"/>
</dbReference>
<dbReference type="InterPro" id="IPR015082">
    <property type="entry name" value="DUF1896"/>
</dbReference>
<dbReference type="Proteomes" id="UP000297031">
    <property type="component" value="Chromosome"/>
</dbReference>
<dbReference type="EMBL" id="CP039393">
    <property type="protein sequence ID" value="QCD35581.1"/>
    <property type="molecule type" value="Genomic_DNA"/>
</dbReference>
<sequence>MDLVVGHREGSRCPFLAYSEKHHYRPTKSIQIMKPNDEYSELNYYIVYLQAHLSAHYFPQSVDRRFIAERADNALDTYVTLFLQGKPQHIAQELAMRELLKGLYVSRYDVVHTIIEEDCWLRIPSDEMEVKALYMLTKPVIHSILDRHEVNGDFLTREDYPPLRYELLAAINEILDGDEL</sequence>
<dbReference type="Gene3D" id="1.10.8.330">
    <property type="entry name" value="PG0816-like"/>
    <property type="match status" value="1"/>
</dbReference>
<evidence type="ECO:0000313" key="2">
    <source>
        <dbReference type="Proteomes" id="UP000297031"/>
    </source>
</evidence>